<proteinExistence type="predicted"/>
<evidence type="ECO:0000256" key="2">
    <source>
        <dbReference type="SAM" id="Phobius"/>
    </source>
</evidence>
<keyword evidence="1" id="KW-0805">Transcription regulation</keyword>
<evidence type="ECO:0000256" key="1">
    <source>
        <dbReference type="RuleBase" id="RU367031"/>
    </source>
</evidence>
<feature type="transmembrane region" description="Helical" evidence="2">
    <location>
        <begin position="12"/>
        <end position="35"/>
    </location>
</feature>
<keyword evidence="1" id="KW-0238">DNA-binding</keyword>
<evidence type="ECO:0000313" key="4">
    <source>
        <dbReference type="Proteomes" id="UP000027138"/>
    </source>
</evidence>
<dbReference type="OrthoDB" id="1588495at2759"/>
<reference evidence="3 4" key="1">
    <citation type="journal article" date="2014" name="PLoS ONE">
        <title>Global Analysis of Gene Expression Profiles in Physic Nut (Jatropha curcas L.) Seedlings Exposed to Salt Stress.</title>
        <authorList>
            <person name="Zhang L."/>
            <person name="Zhang C."/>
            <person name="Wu P."/>
            <person name="Chen Y."/>
            <person name="Li M."/>
            <person name="Jiang H."/>
            <person name="Wu G."/>
        </authorList>
    </citation>
    <scope>NUCLEOTIDE SEQUENCE [LARGE SCALE GENOMIC DNA]</scope>
    <source>
        <strain evidence="4">cv. GZQX0401</strain>
        <tissue evidence="3">Young leaves</tissue>
    </source>
</reference>
<gene>
    <name evidence="3" type="ORF">JCGZ_11247</name>
</gene>
<dbReference type="Proteomes" id="UP000027138">
    <property type="component" value="Unassembled WGS sequence"/>
</dbReference>
<dbReference type="SUPFAM" id="SSF117856">
    <property type="entry name" value="AF0104/ALDC/Ptd012-like"/>
    <property type="match status" value="1"/>
</dbReference>
<keyword evidence="1" id="KW-0804">Transcription</keyword>
<keyword evidence="4" id="KW-1185">Reference proteome</keyword>
<dbReference type="EMBL" id="KK914534">
    <property type="protein sequence ID" value="KDP34364.1"/>
    <property type="molecule type" value="Genomic_DNA"/>
</dbReference>
<dbReference type="GO" id="GO:0003680">
    <property type="term" value="F:minor groove of adenine-thymine-rich DNA binding"/>
    <property type="evidence" value="ECO:0007669"/>
    <property type="project" value="UniProtKB-UniRule"/>
</dbReference>
<evidence type="ECO:0000313" key="3">
    <source>
        <dbReference type="EMBL" id="KDP34364.1"/>
    </source>
</evidence>
<organism evidence="3 4">
    <name type="scientific">Jatropha curcas</name>
    <name type="common">Barbados nut</name>
    <dbReference type="NCBI Taxonomy" id="180498"/>
    <lineage>
        <taxon>Eukaryota</taxon>
        <taxon>Viridiplantae</taxon>
        <taxon>Streptophyta</taxon>
        <taxon>Embryophyta</taxon>
        <taxon>Tracheophyta</taxon>
        <taxon>Spermatophyta</taxon>
        <taxon>Magnoliopsida</taxon>
        <taxon>eudicotyledons</taxon>
        <taxon>Gunneridae</taxon>
        <taxon>Pentapetalae</taxon>
        <taxon>rosids</taxon>
        <taxon>fabids</taxon>
        <taxon>Malpighiales</taxon>
        <taxon>Euphorbiaceae</taxon>
        <taxon>Crotonoideae</taxon>
        <taxon>Jatropheae</taxon>
        <taxon>Jatropha</taxon>
    </lineage>
</organism>
<accession>A0A067KRB1</accession>
<dbReference type="GO" id="GO:0005634">
    <property type="term" value="C:nucleus"/>
    <property type="evidence" value="ECO:0007669"/>
    <property type="project" value="UniProtKB-SubCell"/>
</dbReference>
<keyword evidence="2" id="KW-0472">Membrane</keyword>
<protein>
    <recommendedName>
        <fullName evidence="1">AT-hook motif nuclear-localized protein</fullName>
    </recommendedName>
</protein>
<keyword evidence="2" id="KW-0812">Transmembrane</keyword>
<dbReference type="PANTHER" id="PTHR31500:SF45">
    <property type="entry name" value="AT-HOOK MOTIF NUCLEAR-LOCALIZED PROTEIN"/>
    <property type="match status" value="1"/>
</dbReference>
<comment type="subcellular location">
    <subcellularLocation>
        <location evidence="1">Nucleus</location>
    </subcellularLocation>
</comment>
<dbReference type="InterPro" id="IPR039605">
    <property type="entry name" value="AHL"/>
</dbReference>
<dbReference type="AlphaFoldDB" id="A0A067KRB1"/>
<keyword evidence="2" id="KW-1133">Transmembrane helix</keyword>
<comment type="domain">
    <text evidence="1">The PPC domain mediates interactions between AHL proteins.</text>
</comment>
<dbReference type="PANTHER" id="PTHR31500">
    <property type="entry name" value="AT-HOOK MOTIF NUCLEAR-LOCALIZED PROTEIN 9"/>
    <property type="match status" value="1"/>
</dbReference>
<comment type="function">
    <text evidence="1">Transcription factor that specifically binds AT-rich DNA sequences related to the nuclear matrix attachment regions (MARs).</text>
</comment>
<sequence length="126" mass="12974">MLSVSLAKPDGGVFGGGVVGSLIASGPIQLIVASFKQNISKNIKLSQLANFSTAGGTLLADSEIPKFSIQIAAITEGEGNCTEAANTLPVSQQHMLKIDPQDIFQLPPSISGGRALSPDINSINNI</sequence>
<keyword evidence="1" id="KW-0539">Nucleus</keyword>
<name>A0A067KRB1_JATCU</name>